<dbReference type="GeneID" id="30030629"/>
<organism evidence="6 7">
    <name type="scientific">Metschnikowia bicuspidata var. bicuspidata NRRL YB-4993</name>
    <dbReference type="NCBI Taxonomy" id="869754"/>
    <lineage>
        <taxon>Eukaryota</taxon>
        <taxon>Fungi</taxon>
        <taxon>Dikarya</taxon>
        <taxon>Ascomycota</taxon>
        <taxon>Saccharomycotina</taxon>
        <taxon>Pichiomycetes</taxon>
        <taxon>Metschnikowiaceae</taxon>
        <taxon>Metschnikowia</taxon>
    </lineage>
</organism>
<dbReference type="AlphaFoldDB" id="A0A1A0H921"/>
<feature type="domain" description="Transcription regulator LGE1 helical region" evidence="5">
    <location>
        <begin position="210"/>
        <end position="280"/>
    </location>
</feature>
<proteinExistence type="predicted"/>
<dbReference type="RefSeq" id="XP_018711022.1">
    <property type="nucleotide sequence ID" value="XM_018857653.1"/>
</dbReference>
<evidence type="ECO:0000259" key="5">
    <source>
        <dbReference type="Pfam" id="PF11488"/>
    </source>
</evidence>
<evidence type="ECO:0000313" key="7">
    <source>
        <dbReference type="Proteomes" id="UP000092555"/>
    </source>
</evidence>
<name>A0A1A0H921_9ASCO</name>
<evidence type="ECO:0000256" key="4">
    <source>
        <dbReference type="SAM" id="MobiDB-lite"/>
    </source>
</evidence>
<keyword evidence="7" id="KW-1185">Reference proteome</keyword>
<sequence>MSGNGGYYPNGESRGTGRYDSYYDKNTDSRDSRGRGGYRGGRGHGRYGANLRGRGKGFGRPDHSYGGRPLYRDANHRGGDSPRDDPRDHGPRDFAPREHPYHRDGPRDLRRDDQREILRPDSYSGRRENDDLRTGEAREHARNRDSSPGRTNGHPQLEDRGHDRADRSTERPAERLTERPQYSGMRGPSRGSNYGQKRTSDAGHGSHRTNPWITLLKLGQGKTAARVELNYKEISRVNDRLAELQSEKVKLACALSTLEVYAKRDALNVEICSEKLDEFTYL</sequence>
<feature type="region of interest" description="Disordered" evidence="4">
    <location>
        <begin position="1"/>
        <end position="209"/>
    </location>
</feature>
<evidence type="ECO:0000256" key="1">
    <source>
        <dbReference type="ARBA" id="ARBA00004123"/>
    </source>
</evidence>
<feature type="compositionally biased region" description="Basic and acidic residues" evidence="4">
    <location>
        <begin position="15"/>
        <end position="34"/>
    </location>
</feature>
<evidence type="ECO:0000313" key="6">
    <source>
        <dbReference type="EMBL" id="OBA20500.1"/>
    </source>
</evidence>
<feature type="compositionally biased region" description="Basic and acidic residues" evidence="4">
    <location>
        <begin position="59"/>
        <end position="147"/>
    </location>
</feature>
<dbReference type="GO" id="GO:0006325">
    <property type="term" value="P:chromatin organization"/>
    <property type="evidence" value="ECO:0007669"/>
    <property type="project" value="UniProtKB-KW"/>
</dbReference>
<reference evidence="6 7" key="1">
    <citation type="submission" date="2016-05" db="EMBL/GenBank/DDBJ databases">
        <title>Comparative genomics of biotechnologically important yeasts.</title>
        <authorList>
            <consortium name="DOE Joint Genome Institute"/>
            <person name="Riley R."/>
            <person name="Haridas S."/>
            <person name="Wolfe K.H."/>
            <person name="Lopes M.R."/>
            <person name="Hittinger C.T."/>
            <person name="Goker M."/>
            <person name="Salamov A."/>
            <person name="Wisecaver J."/>
            <person name="Long T.M."/>
            <person name="Aerts A.L."/>
            <person name="Barry K."/>
            <person name="Choi C."/>
            <person name="Clum A."/>
            <person name="Coughlan A.Y."/>
            <person name="Deshpande S."/>
            <person name="Douglass A.P."/>
            <person name="Hanson S.J."/>
            <person name="Klenk H.-P."/>
            <person name="LaButti K."/>
            <person name="Lapidus A."/>
            <person name="Lindquist E."/>
            <person name="Lipzen A."/>
            <person name="Meier-kolthoff J.P."/>
            <person name="Ohm R.A."/>
            <person name="Otillar R.P."/>
            <person name="Pangilinan J."/>
            <person name="Peng Y."/>
            <person name="Rokas A."/>
            <person name="Rosa C.A."/>
            <person name="Scheuner C."/>
            <person name="Sibirny A.A."/>
            <person name="Slot J.C."/>
            <person name="Stielow J.B."/>
            <person name="Sun H."/>
            <person name="Kurtzman C.P."/>
            <person name="Blackwell M."/>
            <person name="Grigoriev I.V."/>
            <person name="Jeffries T.W."/>
        </authorList>
    </citation>
    <scope>NUCLEOTIDE SEQUENCE [LARGE SCALE GENOMIC DNA]</scope>
    <source>
        <strain evidence="6 7">NRRL YB-4993</strain>
    </source>
</reference>
<comment type="caution">
    <text evidence="6">The sequence shown here is derived from an EMBL/GenBank/DDBJ whole genome shotgun (WGS) entry which is preliminary data.</text>
</comment>
<keyword evidence="2" id="KW-0156">Chromatin regulator</keyword>
<dbReference type="OrthoDB" id="4096471at2759"/>
<dbReference type="Pfam" id="PF11488">
    <property type="entry name" value="Lge1"/>
    <property type="match status" value="1"/>
</dbReference>
<dbReference type="EMBL" id="LXTC01000004">
    <property type="protein sequence ID" value="OBA20500.1"/>
    <property type="molecule type" value="Genomic_DNA"/>
</dbReference>
<dbReference type="STRING" id="869754.A0A1A0H921"/>
<dbReference type="InterPro" id="IPR021581">
    <property type="entry name" value="Tscrpt_reg_Lge1"/>
</dbReference>
<dbReference type="Proteomes" id="UP000092555">
    <property type="component" value="Unassembled WGS sequence"/>
</dbReference>
<protein>
    <recommendedName>
        <fullName evidence="5">Transcription regulator LGE1 helical region domain-containing protein</fullName>
    </recommendedName>
</protein>
<dbReference type="GO" id="GO:0005634">
    <property type="term" value="C:nucleus"/>
    <property type="evidence" value="ECO:0007669"/>
    <property type="project" value="UniProtKB-SubCell"/>
</dbReference>
<feature type="compositionally biased region" description="Basic and acidic residues" evidence="4">
    <location>
        <begin position="156"/>
        <end position="178"/>
    </location>
</feature>
<evidence type="ECO:0000256" key="3">
    <source>
        <dbReference type="ARBA" id="ARBA00023242"/>
    </source>
</evidence>
<keyword evidence="3" id="KW-0539">Nucleus</keyword>
<gene>
    <name evidence="6" type="ORF">METBIDRAFT_43406</name>
</gene>
<dbReference type="CDD" id="cd22897">
    <property type="entry name" value="Lge1"/>
    <property type="match status" value="1"/>
</dbReference>
<accession>A0A1A0H921</accession>
<comment type="subcellular location">
    <subcellularLocation>
        <location evidence="1">Nucleus</location>
    </subcellularLocation>
</comment>
<evidence type="ECO:0000256" key="2">
    <source>
        <dbReference type="ARBA" id="ARBA00022853"/>
    </source>
</evidence>